<dbReference type="EC" id="2.1.1.67" evidence="4 9"/>
<keyword evidence="7 9" id="KW-0808">Transferase</keyword>
<proteinExistence type="inferred from homology"/>
<keyword evidence="6 9" id="KW-0489">Methyltransferase</keyword>
<dbReference type="InterPro" id="IPR022474">
    <property type="entry name" value="Thiopur_S-MeTfrase_Se/Te_detox"/>
</dbReference>
<reference evidence="10 11" key="1">
    <citation type="submission" date="2019-05" db="EMBL/GenBank/DDBJ databases">
        <title>Genome of Alcanivorax gelatiniphagus, an oil degrading marine bacteria.</title>
        <authorList>
            <person name="Kwon K.K."/>
        </authorList>
    </citation>
    <scope>NUCLEOTIDE SEQUENCE [LARGE SCALE GENOMIC DNA]</scope>
    <source>
        <strain evidence="10 11">MEBiC 08158</strain>
    </source>
</reference>
<feature type="binding site" evidence="9">
    <location>
        <position position="10"/>
    </location>
    <ligand>
        <name>S-adenosyl-L-methionine</name>
        <dbReference type="ChEBI" id="CHEBI:59789"/>
    </ligand>
</feature>
<dbReference type="PANTHER" id="PTHR10259">
    <property type="entry name" value="THIOPURINE S-METHYLTRANSFERASE"/>
    <property type="match status" value="1"/>
</dbReference>
<accession>A0ABY2XJW5</accession>
<feature type="binding site" evidence="9">
    <location>
        <position position="45"/>
    </location>
    <ligand>
        <name>S-adenosyl-L-methionine</name>
        <dbReference type="ChEBI" id="CHEBI:59789"/>
    </ligand>
</feature>
<protein>
    <recommendedName>
        <fullName evidence="4 9">Thiopurine S-methyltransferase</fullName>
        <ecNumber evidence="4 9">2.1.1.67</ecNumber>
    </recommendedName>
    <alternativeName>
        <fullName evidence="9">Thiopurine methyltransferase</fullName>
    </alternativeName>
</protein>
<feature type="binding site" evidence="9">
    <location>
        <position position="66"/>
    </location>
    <ligand>
        <name>S-adenosyl-L-methionine</name>
        <dbReference type="ChEBI" id="CHEBI:59789"/>
    </ligand>
</feature>
<evidence type="ECO:0000256" key="5">
    <source>
        <dbReference type="ARBA" id="ARBA00022490"/>
    </source>
</evidence>
<gene>
    <name evidence="10" type="primary">tmpT</name>
    <name evidence="9" type="synonym">tpm</name>
    <name evidence="10" type="ORF">FGS76_15340</name>
</gene>
<dbReference type="PANTHER" id="PTHR10259:SF11">
    <property type="entry name" value="THIOPURINE S-METHYLTRANSFERASE"/>
    <property type="match status" value="1"/>
</dbReference>
<name>A0ABY2XJW5_9GAMM</name>
<dbReference type="InterPro" id="IPR008854">
    <property type="entry name" value="TPMT"/>
</dbReference>
<dbReference type="PIRSF" id="PIRSF023956">
    <property type="entry name" value="Thiopurine_S-methyltransferase"/>
    <property type="match status" value="1"/>
</dbReference>
<dbReference type="PROSITE" id="PS51585">
    <property type="entry name" value="SAM_MT_TPMT"/>
    <property type="match status" value="1"/>
</dbReference>
<evidence type="ECO:0000256" key="2">
    <source>
        <dbReference type="ARBA" id="ARBA00004496"/>
    </source>
</evidence>
<evidence type="ECO:0000256" key="6">
    <source>
        <dbReference type="ARBA" id="ARBA00022603"/>
    </source>
</evidence>
<dbReference type="Pfam" id="PF05724">
    <property type="entry name" value="TPMT"/>
    <property type="match status" value="1"/>
</dbReference>
<dbReference type="InterPro" id="IPR029063">
    <property type="entry name" value="SAM-dependent_MTases_sf"/>
</dbReference>
<keyword evidence="11" id="KW-1185">Reference proteome</keyword>
<evidence type="ECO:0000313" key="10">
    <source>
        <dbReference type="EMBL" id="TMW11419.1"/>
    </source>
</evidence>
<dbReference type="NCBIfam" id="TIGR03840">
    <property type="entry name" value="TMPT_Se_Te"/>
    <property type="match status" value="1"/>
</dbReference>
<evidence type="ECO:0000256" key="1">
    <source>
        <dbReference type="ARBA" id="ARBA00000903"/>
    </source>
</evidence>
<evidence type="ECO:0000256" key="3">
    <source>
        <dbReference type="ARBA" id="ARBA00008145"/>
    </source>
</evidence>
<dbReference type="GO" id="GO:0032259">
    <property type="term" value="P:methylation"/>
    <property type="evidence" value="ECO:0007669"/>
    <property type="project" value="UniProtKB-KW"/>
</dbReference>
<dbReference type="SUPFAM" id="SSF53335">
    <property type="entry name" value="S-adenosyl-L-methionine-dependent methyltransferases"/>
    <property type="match status" value="1"/>
</dbReference>
<dbReference type="EMBL" id="VCQT01000044">
    <property type="protein sequence ID" value="TMW11419.1"/>
    <property type="molecule type" value="Genomic_DNA"/>
</dbReference>
<dbReference type="Proteomes" id="UP000739180">
    <property type="component" value="Unassembled WGS sequence"/>
</dbReference>
<comment type="caution">
    <text evidence="10">The sequence shown here is derived from an EMBL/GenBank/DDBJ whole genome shotgun (WGS) entry which is preliminary data.</text>
</comment>
<sequence length="218" mass="24785">MEKQFWRERWQNRELGWHLPFVNPVLKRNLPGLNPAAGARVFVPLCGKTLDIRWLLEQGFTVVGAELSERAVRELFEELGFEPVVTSWDGGHCWHHGDLTVFQGDLFALTAAEPGPVDLVYDRAALVALPEPLRARYAPHLATLTGNAPQLLISFEYDPAEMDGPPFPVQPDEIHRLYGDRYTLEELSRQEVIDSQDRFKEAGVTSFVQVAWRLNPLK</sequence>
<evidence type="ECO:0000256" key="9">
    <source>
        <dbReference type="HAMAP-Rule" id="MF_00812"/>
    </source>
</evidence>
<evidence type="ECO:0000256" key="7">
    <source>
        <dbReference type="ARBA" id="ARBA00022679"/>
    </source>
</evidence>
<dbReference type="Gene3D" id="3.40.50.150">
    <property type="entry name" value="Vaccinia Virus protein VP39"/>
    <property type="match status" value="1"/>
</dbReference>
<evidence type="ECO:0000313" key="11">
    <source>
        <dbReference type="Proteomes" id="UP000739180"/>
    </source>
</evidence>
<comment type="similarity">
    <text evidence="3 9">Belongs to the class I-like SAM-binding methyltransferase superfamily. TPMT family.</text>
</comment>
<comment type="catalytic activity">
    <reaction evidence="1 9">
        <text>S-adenosyl-L-methionine + a thiopurine = S-adenosyl-L-homocysteine + a thiopurine S-methylether.</text>
        <dbReference type="EC" id="2.1.1.67"/>
    </reaction>
</comment>
<comment type="subcellular location">
    <subcellularLocation>
        <location evidence="2 9">Cytoplasm</location>
    </subcellularLocation>
</comment>
<keyword evidence="5 9" id="KW-0963">Cytoplasm</keyword>
<organism evidence="10 11">
    <name type="scientific">Alloalcanivorax gelatiniphagus</name>
    <dbReference type="NCBI Taxonomy" id="1194167"/>
    <lineage>
        <taxon>Bacteria</taxon>
        <taxon>Pseudomonadati</taxon>
        <taxon>Pseudomonadota</taxon>
        <taxon>Gammaproteobacteria</taxon>
        <taxon>Oceanospirillales</taxon>
        <taxon>Alcanivoracaceae</taxon>
        <taxon>Alloalcanivorax</taxon>
    </lineage>
</organism>
<dbReference type="RefSeq" id="WP_138773509.1">
    <property type="nucleotide sequence ID" value="NZ_JBHSSX010000022.1"/>
</dbReference>
<feature type="binding site" evidence="9">
    <location>
        <position position="123"/>
    </location>
    <ligand>
        <name>S-adenosyl-L-methionine</name>
        <dbReference type="ChEBI" id="CHEBI:59789"/>
    </ligand>
</feature>
<dbReference type="InterPro" id="IPR025835">
    <property type="entry name" value="Thiopurine_S-MeTrfase"/>
</dbReference>
<evidence type="ECO:0000256" key="8">
    <source>
        <dbReference type="ARBA" id="ARBA00022691"/>
    </source>
</evidence>
<dbReference type="NCBIfam" id="NF009732">
    <property type="entry name" value="PRK13255.1"/>
    <property type="match status" value="1"/>
</dbReference>
<dbReference type="GO" id="GO:0008119">
    <property type="term" value="F:thiopurine S-methyltransferase activity"/>
    <property type="evidence" value="ECO:0007669"/>
    <property type="project" value="UniProtKB-EC"/>
</dbReference>
<keyword evidence="8 9" id="KW-0949">S-adenosyl-L-methionine</keyword>
<dbReference type="HAMAP" id="MF_00812">
    <property type="entry name" value="Thiopur_methtran"/>
    <property type="match status" value="1"/>
</dbReference>
<evidence type="ECO:0000256" key="4">
    <source>
        <dbReference type="ARBA" id="ARBA00011905"/>
    </source>
</evidence>